<comment type="caution">
    <text evidence="1">The sequence shown here is derived from an EMBL/GenBank/DDBJ whole genome shotgun (WGS) entry which is preliminary data.</text>
</comment>
<dbReference type="InterPro" id="IPR036691">
    <property type="entry name" value="Endo/exonu/phosph_ase_sf"/>
</dbReference>
<dbReference type="PANTHER" id="PTHR23227:SF84">
    <property type="entry name" value="ENDONUCLEASE_EXONUCLEASE_PHOSPHATASE DOMAIN-CONTAINING PROTEIN"/>
    <property type="match status" value="1"/>
</dbReference>
<name>A0ABQ9E1B9_9PASS</name>
<proteinExistence type="predicted"/>
<dbReference type="Proteomes" id="UP001145742">
    <property type="component" value="Unassembled WGS sequence"/>
</dbReference>
<accession>A0ABQ9E1B9</accession>
<organism evidence="1 2">
    <name type="scientific">Willisornis vidua</name>
    <name type="common">Xingu scale-backed antbird</name>
    <dbReference type="NCBI Taxonomy" id="1566151"/>
    <lineage>
        <taxon>Eukaryota</taxon>
        <taxon>Metazoa</taxon>
        <taxon>Chordata</taxon>
        <taxon>Craniata</taxon>
        <taxon>Vertebrata</taxon>
        <taxon>Euteleostomi</taxon>
        <taxon>Archelosauria</taxon>
        <taxon>Archosauria</taxon>
        <taxon>Dinosauria</taxon>
        <taxon>Saurischia</taxon>
        <taxon>Theropoda</taxon>
        <taxon>Coelurosauria</taxon>
        <taxon>Aves</taxon>
        <taxon>Neognathae</taxon>
        <taxon>Neoaves</taxon>
        <taxon>Telluraves</taxon>
        <taxon>Australaves</taxon>
        <taxon>Passeriformes</taxon>
        <taxon>Thamnophilidae</taxon>
        <taxon>Willisornis</taxon>
    </lineage>
</organism>
<dbReference type="InterPro" id="IPR027124">
    <property type="entry name" value="Swc5/CFDP1/2"/>
</dbReference>
<dbReference type="EMBL" id="WHWB01007717">
    <property type="protein sequence ID" value="KAJ7428881.1"/>
    <property type="molecule type" value="Genomic_DNA"/>
</dbReference>
<evidence type="ECO:0000313" key="1">
    <source>
        <dbReference type="EMBL" id="KAJ7428881.1"/>
    </source>
</evidence>
<keyword evidence="2" id="KW-1185">Reference proteome</keyword>
<dbReference type="Gene3D" id="3.60.10.10">
    <property type="entry name" value="Endonuclease/exonuclease/phosphatase"/>
    <property type="match status" value="1"/>
</dbReference>
<dbReference type="SUPFAM" id="SSF56219">
    <property type="entry name" value="DNase I-like"/>
    <property type="match status" value="1"/>
</dbReference>
<reference evidence="1" key="1">
    <citation type="submission" date="2019-10" db="EMBL/GenBank/DDBJ databases">
        <authorList>
            <person name="Soares A.E.R."/>
            <person name="Aleixo A."/>
            <person name="Schneider P."/>
            <person name="Miyaki C.Y."/>
            <person name="Schneider M.P."/>
            <person name="Mello C."/>
            <person name="Vasconcelos A.T.R."/>
        </authorList>
    </citation>
    <scope>NUCLEOTIDE SEQUENCE</scope>
    <source>
        <tissue evidence="1">Muscle</tissue>
    </source>
</reference>
<dbReference type="PANTHER" id="PTHR23227">
    <property type="entry name" value="BUCENTAUR RELATED"/>
    <property type="match status" value="1"/>
</dbReference>
<sequence>MCWNIRTMFDTVDSGHSEHRSALLAHKLSQLNINIAALSEVCLHAEGSLKDHGTGYTLYWSGKLKIKSHLSGAGFMINTPSHPNLKICRQVILISLCIPLSNKLHVVLFSICAPTLQADLVEKDKFYTDLHCLTQKVPTDDKIIILGDFNGRVGKNSDTWKGVLGKQGFGNYNDNGCLLLEFCAEQQLTITNNIFQQKDSLTTTWMHP</sequence>
<protein>
    <submittedName>
        <fullName evidence="1">Craniofacial development protein 2-like protein</fullName>
    </submittedName>
</protein>
<gene>
    <name evidence="1" type="ORF">WISP_00539</name>
</gene>
<evidence type="ECO:0000313" key="2">
    <source>
        <dbReference type="Proteomes" id="UP001145742"/>
    </source>
</evidence>